<dbReference type="AlphaFoldDB" id="A0A8S4AEB4"/>
<dbReference type="GO" id="GO:1990316">
    <property type="term" value="C:Atg1/ULK1 kinase complex"/>
    <property type="evidence" value="ECO:0007669"/>
    <property type="project" value="TreeGrafter"/>
</dbReference>
<evidence type="ECO:0000256" key="1">
    <source>
        <dbReference type="ARBA" id="ARBA00007130"/>
    </source>
</evidence>
<evidence type="ECO:0000256" key="2">
    <source>
        <dbReference type="ARBA" id="ARBA00018874"/>
    </source>
</evidence>
<dbReference type="PANTHER" id="PTHR13292:SF0">
    <property type="entry name" value="AUTOPHAGY-RELATED PROTEIN 101"/>
    <property type="match status" value="1"/>
</dbReference>
<dbReference type="GO" id="GO:0000045">
    <property type="term" value="P:autophagosome assembly"/>
    <property type="evidence" value="ECO:0007669"/>
    <property type="project" value="TreeGrafter"/>
</dbReference>
<dbReference type="OrthoDB" id="10259639at2759"/>
<dbReference type="GO" id="GO:0000407">
    <property type="term" value="C:phagophore assembly site"/>
    <property type="evidence" value="ECO:0007669"/>
    <property type="project" value="TreeGrafter"/>
</dbReference>
<gene>
    <name evidence="4" type="ORF">CUNI_LOCUS21959</name>
</gene>
<dbReference type="PANTHER" id="PTHR13292">
    <property type="entry name" value="AUTOPHAGY-RELATED PROTEIN 101"/>
    <property type="match status" value="1"/>
</dbReference>
<keyword evidence="5" id="KW-1185">Reference proteome</keyword>
<dbReference type="GO" id="GO:0019901">
    <property type="term" value="F:protein kinase binding"/>
    <property type="evidence" value="ECO:0007669"/>
    <property type="project" value="TreeGrafter"/>
</dbReference>
<comment type="caution">
    <text evidence="4">The sequence shown here is derived from an EMBL/GenBank/DDBJ whole genome shotgun (WGS) entry which is preliminary data.</text>
</comment>
<proteinExistence type="inferred from homology"/>
<name>A0A8S4AEB4_9EUPU</name>
<accession>A0A8S4AEB4</accession>
<feature type="non-terminal residue" evidence="4">
    <location>
        <position position="153"/>
    </location>
</feature>
<keyword evidence="3" id="KW-0072">Autophagy</keyword>
<dbReference type="EMBL" id="CAJHNH020008529">
    <property type="protein sequence ID" value="CAG5136401.1"/>
    <property type="molecule type" value="Genomic_DNA"/>
</dbReference>
<sequence length="153" mass="18019">YGSDFTAAMVKQAVMFDRFVDFTYVKKFSKELDAQIKKEIAQFRDILRASQGLHSGQISLEFYHKHKGRWPFQADSFPWKVWSVKLNVITLHNENDRSEFKTKLFEQLSDKVFSIIDVINRHECLPRMPAREEEGTPYLFRIYHQTTGPSPTL</sequence>
<dbReference type="InterPro" id="IPR012445">
    <property type="entry name" value="ATG101"/>
</dbReference>
<evidence type="ECO:0000313" key="5">
    <source>
        <dbReference type="Proteomes" id="UP000678393"/>
    </source>
</evidence>
<dbReference type="Pfam" id="PF07855">
    <property type="entry name" value="ATG101"/>
    <property type="match status" value="1"/>
</dbReference>
<organism evidence="4 5">
    <name type="scientific">Candidula unifasciata</name>
    <dbReference type="NCBI Taxonomy" id="100452"/>
    <lineage>
        <taxon>Eukaryota</taxon>
        <taxon>Metazoa</taxon>
        <taxon>Spiralia</taxon>
        <taxon>Lophotrochozoa</taxon>
        <taxon>Mollusca</taxon>
        <taxon>Gastropoda</taxon>
        <taxon>Heterobranchia</taxon>
        <taxon>Euthyneura</taxon>
        <taxon>Panpulmonata</taxon>
        <taxon>Eupulmonata</taxon>
        <taxon>Stylommatophora</taxon>
        <taxon>Helicina</taxon>
        <taxon>Helicoidea</taxon>
        <taxon>Geomitridae</taxon>
        <taxon>Candidula</taxon>
    </lineage>
</organism>
<comment type="similarity">
    <text evidence="1">Belongs to the ATG101 family.</text>
</comment>
<evidence type="ECO:0000313" key="4">
    <source>
        <dbReference type="EMBL" id="CAG5136401.1"/>
    </source>
</evidence>
<dbReference type="Proteomes" id="UP000678393">
    <property type="component" value="Unassembled WGS sequence"/>
</dbReference>
<evidence type="ECO:0000256" key="3">
    <source>
        <dbReference type="ARBA" id="ARBA00023006"/>
    </source>
</evidence>
<reference evidence="4" key="1">
    <citation type="submission" date="2021-04" db="EMBL/GenBank/DDBJ databases">
        <authorList>
            <consortium name="Molecular Ecology Group"/>
        </authorList>
    </citation>
    <scope>NUCLEOTIDE SEQUENCE</scope>
</reference>
<protein>
    <recommendedName>
        <fullName evidence="2">Autophagy-related protein 101</fullName>
    </recommendedName>
</protein>